<dbReference type="EMBL" id="BANT01000014">
    <property type="protein sequence ID" value="GAC56855.1"/>
    <property type="molecule type" value="Genomic_DNA"/>
</dbReference>
<dbReference type="eggNOG" id="ENOG5033D60">
    <property type="taxonomic scope" value="Bacteria"/>
</dbReference>
<comment type="caution">
    <text evidence="2">The sequence shown here is derived from an EMBL/GenBank/DDBJ whole genome shotgun (WGS) entry which is preliminary data.</text>
</comment>
<name>L7L6S9_9ACTN</name>
<proteinExistence type="predicted"/>
<evidence type="ECO:0000313" key="2">
    <source>
        <dbReference type="EMBL" id="GAC56855.1"/>
    </source>
</evidence>
<reference evidence="2 3" key="1">
    <citation type="submission" date="2012-12" db="EMBL/GenBank/DDBJ databases">
        <title>Whole genome shotgun sequence of Gordonia hirsuta NBRC 16056.</title>
        <authorList>
            <person name="Isaki-Nakamura S."/>
            <person name="Hosoyama A."/>
            <person name="Tsuchikane K."/>
            <person name="Katsumata H."/>
            <person name="Baba S."/>
            <person name="Yamazaki S."/>
            <person name="Fujita N."/>
        </authorList>
    </citation>
    <scope>NUCLEOTIDE SEQUENCE [LARGE SCALE GENOMIC DNA]</scope>
    <source>
        <strain evidence="2 3">NBRC 16056</strain>
    </source>
</reference>
<keyword evidence="1" id="KW-1133">Transmembrane helix</keyword>
<protein>
    <submittedName>
        <fullName evidence="2">Uncharacterized protein</fullName>
    </submittedName>
</protein>
<dbReference type="Proteomes" id="UP000053405">
    <property type="component" value="Unassembled WGS sequence"/>
</dbReference>
<organism evidence="2 3">
    <name type="scientific">Gordonia hirsuta DSM 44140 = NBRC 16056</name>
    <dbReference type="NCBI Taxonomy" id="1121927"/>
    <lineage>
        <taxon>Bacteria</taxon>
        <taxon>Bacillati</taxon>
        <taxon>Actinomycetota</taxon>
        <taxon>Actinomycetes</taxon>
        <taxon>Mycobacteriales</taxon>
        <taxon>Gordoniaceae</taxon>
        <taxon>Gordonia</taxon>
    </lineage>
</organism>
<evidence type="ECO:0000313" key="3">
    <source>
        <dbReference type="Proteomes" id="UP000053405"/>
    </source>
</evidence>
<keyword evidence="3" id="KW-1185">Reference proteome</keyword>
<dbReference type="RefSeq" id="WP_005937895.1">
    <property type="nucleotide sequence ID" value="NZ_ATVK01000046.1"/>
</dbReference>
<dbReference type="OrthoDB" id="3389565at2"/>
<sequence length="191" mass="21451">MTELEEPGETAAHPPRWWRIATIATSTITVALCAVLLAADAEWFGFGAWLLTFWLFPVAGLAWLVLTILGAVRYRTWRLSLIAPVAVILSAALFWYSVPARAGFAASRPALESHARECTATGGSWHRLIRAEQVERLPNGICLFYSPASFIDRVGWAYVPPAAAPPESDYRDGRYSYRHISGDWYRFTWNF</sequence>
<feature type="transmembrane region" description="Helical" evidence="1">
    <location>
        <begin position="20"/>
        <end position="39"/>
    </location>
</feature>
<feature type="transmembrane region" description="Helical" evidence="1">
    <location>
        <begin position="79"/>
        <end position="98"/>
    </location>
</feature>
<keyword evidence="1" id="KW-0812">Transmembrane</keyword>
<keyword evidence="1" id="KW-0472">Membrane</keyword>
<evidence type="ECO:0000256" key="1">
    <source>
        <dbReference type="SAM" id="Phobius"/>
    </source>
</evidence>
<gene>
    <name evidence="2" type="ORF">GOHSU_14_00220</name>
</gene>
<accession>L7L6S9</accession>
<dbReference type="AlphaFoldDB" id="L7L6S9"/>
<feature type="transmembrane region" description="Helical" evidence="1">
    <location>
        <begin position="51"/>
        <end position="72"/>
    </location>
</feature>